<comment type="caution">
    <text evidence="7">The sequence shown here is derived from an EMBL/GenBank/DDBJ whole genome shotgun (WGS) entry which is preliminary data.</text>
</comment>
<dbReference type="InterPro" id="IPR007648">
    <property type="entry name" value="ATPase_inhibitor_mt"/>
</dbReference>
<dbReference type="EMBL" id="JARKIF010000018">
    <property type="protein sequence ID" value="KAJ7619457.1"/>
    <property type="molecule type" value="Genomic_DNA"/>
</dbReference>
<keyword evidence="5" id="KW-0175">Coiled coil</keyword>
<sequence>MFSRITAARRLPQIITVPKRFTSSINEGSVASSKDFGRKEKAHEDQYTRARETELLKKMRAEIDKKKSELERLEKEHEAEIAKAGKN</sequence>
<evidence type="ECO:0000313" key="7">
    <source>
        <dbReference type="EMBL" id="KAJ7619457.1"/>
    </source>
</evidence>
<feature type="coiled-coil region" evidence="5">
    <location>
        <begin position="49"/>
        <end position="87"/>
    </location>
</feature>
<organism evidence="7 8">
    <name type="scientific">Roridomyces roridus</name>
    <dbReference type="NCBI Taxonomy" id="1738132"/>
    <lineage>
        <taxon>Eukaryota</taxon>
        <taxon>Fungi</taxon>
        <taxon>Dikarya</taxon>
        <taxon>Basidiomycota</taxon>
        <taxon>Agaricomycotina</taxon>
        <taxon>Agaricomycetes</taxon>
        <taxon>Agaricomycetidae</taxon>
        <taxon>Agaricales</taxon>
        <taxon>Marasmiineae</taxon>
        <taxon>Mycenaceae</taxon>
        <taxon>Roridomyces</taxon>
    </lineage>
</organism>
<evidence type="ECO:0000256" key="1">
    <source>
        <dbReference type="ARBA" id="ARBA00004173"/>
    </source>
</evidence>
<evidence type="ECO:0000256" key="4">
    <source>
        <dbReference type="RuleBase" id="RU368087"/>
    </source>
</evidence>
<dbReference type="GO" id="GO:0005739">
    <property type="term" value="C:mitochondrion"/>
    <property type="evidence" value="ECO:0007669"/>
    <property type="project" value="UniProtKB-SubCell"/>
</dbReference>
<comment type="similarity">
    <text evidence="2 4">Belongs to the ATPase inhibitor family.</text>
</comment>
<dbReference type="Proteomes" id="UP001221142">
    <property type="component" value="Unassembled WGS sequence"/>
</dbReference>
<dbReference type="AlphaFoldDB" id="A0AAD7BF40"/>
<dbReference type="SUPFAM" id="SSF64602">
    <property type="entry name" value="F1 ATPase inhibitor, IF1, C-terminal domain"/>
    <property type="match status" value="1"/>
</dbReference>
<feature type="compositionally biased region" description="Basic and acidic residues" evidence="6">
    <location>
        <begin position="35"/>
        <end position="47"/>
    </location>
</feature>
<keyword evidence="8" id="KW-1185">Reference proteome</keyword>
<evidence type="ECO:0000256" key="5">
    <source>
        <dbReference type="SAM" id="Coils"/>
    </source>
</evidence>
<dbReference type="Gene3D" id="1.20.5.500">
    <property type="entry name" value="Single helix bin"/>
    <property type="match status" value="1"/>
</dbReference>
<protein>
    <recommendedName>
        <fullName evidence="4">ATPase inhibitor, mitochondrial</fullName>
    </recommendedName>
</protein>
<gene>
    <name evidence="7" type="ORF">FB45DRAFT_1033312</name>
</gene>
<comment type="function">
    <text evidence="4">Inhibits the enzyme activity of ATPase.</text>
</comment>
<evidence type="ECO:0000256" key="2">
    <source>
        <dbReference type="ARBA" id="ARBA00010901"/>
    </source>
</evidence>
<evidence type="ECO:0000313" key="8">
    <source>
        <dbReference type="Proteomes" id="UP001221142"/>
    </source>
</evidence>
<feature type="region of interest" description="Disordered" evidence="6">
    <location>
        <begin position="26"/>
        <end position="47"/>
    </location>
</feature>
<evidence type="ECO:0000256" key="6">
    <source>
        <dbReference type="SAM" id="MobiDB-lite"/>
    </source>
</evidence>
<name>A0AAD7BF40_9AGAR</name>
<dbReference type="Pfam" id="PF04568">
    <property type="entry name" value="IATP"/>
    <property type="match status" value="1"/>
</dbReference>
<accession>A0AAD7BF40</accession>
<comment type="subcellular location">
    <subcellularLocation>
        <location evidence="1">Mitochondrion</location>
    </subcellularLocation>
</comment>
<dbReference type="GO" id="GO:0042030">
    <property type="term" value="F:ATPase inhibitor activity"/>
    <property type="evidence" value="ECO:0007669"/>
    <property type="project" value="InterPro"/>
</dbReference>
<reference evidence="7" key="1">
    <citation type="submission" date="2023-03" db="EMBL/GenBank/DDBJ databases">
        <title>Massive genome expansion in bonnet fungi (Mycena s.s.) driven by repeated elements and novel gene families across ecological guilds.</title>
        <authorList>
            <consortium name="Lawrence Berkeley National Laboratory"/>
            <person name="Harder C.B."/>
            <person name="Miyauchi S."/>
            <person name="Viragh M."/>
            <person name="Kuo A."/>
            <person name="Thoen E."/>
            <person name="Andreopoulos B."/>
            <person name="Lu D."/>
            <person name="Skrede I."/>
            <person name="Drula E."/>
            <person name="Henrissat B."/>
            <person name="Morin E."/>
            <person name="Kohler A."/>
            <person name="Barry K."/>
            <person name="LaButti K."/>
            <person name="Morin E."/>
            <person name="Salamov A."/>
            <person name="Lipzen A."/>
            <person name="Mereny Z."/>
            <person name="Hegedus B."/>
            <person name="Baldrian P."/>
            <person name="Stursova M."/>
            <person name="Weitz H."/>
            <person name="Taylor A."/>
            <person name="Grigoriev I.V."/>
            <person name="Nagy L.G."/>
            <person name="Martin F."/>
            <person name="Kauserud H."/>
        </authorList>
    </citation>
    <scope>NUCLEOTIDE SEQUENCE</scope>
    <source>
        <strain evidence="7">9284</strain>
    </source>
</reference>
<proteinExistence type="inferred from homology"/>
<keyword evidence="3" id="KW-0496">Mitochondrion</keyword>
<evidence type="ECO:0000256" key="3">
    <source>
        <dbReference type="ARBA" id="ARBA00023128"/>
    </source>
</evidence>